<dbReference type="Proteomes" id="UP001195724">
    <property type="component" value="Unassembled WGS sequence"/>
</dbReference>
<dbReference type="EMBL" id="JAFBCL010000001">
    <property type="protein sequence ID" value="MBM7809800.1"/>
    <property type="molecule type" value="Genomic_DNA"/>
</dbReference>
<evidence type="ECO:0000313" key="1">
    <source>
        <dbReference type="EMBL" id="MBM7809800.1"/>
    </source>
</evidence>
<dbReference type="RefSeq" id="WP_204840861.1">
    <property type="nucleotide sequence ID" value="NZ_JAFBCL010000001.1"/>
</dbReference>
<protein>
    <recommendedName>
        <fullName evidence="3">Globin</fullName>
    </recommendedName>
</protein>
<evidence type="ECO:0000313" key="2">
    <source>
        <dbReference type="Proteomes" id="UP001195724"/>
    </source>
</evidence>
<reference evidence="1 2" key="1">
    <citation type="submission" date="2021-01" db="EMBL/GenBank/DDBJ databases">
        <title>Sequencing the genomes of 1000 actinobacteria strains.</title>
        <authorList>
            <person name="Klenk H.-P."/>
        </authorList>
    </citation>
    <scope>NUCLEOTIDE SEQUENCE [LARGE SCALE GENOMIC DNA]</scope>
    <source>
        <strain evidence="1 2">DSM 44581</strain>
    </source>
</reference>
<accession>A0ABS2S1Q3</accession>
<keyword evidence="2" id="KW-1185">Reference proteome</keyword>
<gene>
    <name evidence="1" type="ORF">JOE68_000665</name>
</gene>
<sequence>MGAPRIEDYIPEAVYETLRKRLPGRSSAELRLQTEECLKFLVIASEADPLFIPMTREVDEVWHELILQTHFYAELCARLPGSRFIHHQTVGIGEYAAGGRRAGLLDELVSWIPAYVSRFGEFTPERARYWSVLRYLAEKHGIPLDAINSAGRSALRG</sequence>
<organism evidence="1 2">
    <name type="scientific">Saccharothrix algeriensis</name>
    <dbReference type="NCBI Taxonomy" id="173560"/>
    <lineage>
        <taxon>Bacteria</taxon>
        <taxon>Bacillati</taxon>
        <taxon>Actinomycetota</taxon>
        <taxon>Actinomycetes</taxon>
        <taxon>Pseudonocardiales</taxon>
        <taxon>Pseudonocardiaceae</taxon>
        <taxon>Saccharothrix</taxon>
    </lineage>
</organism>
<name>A0ABS2S1Q3_9PSEU</name>
<comment type="caution">
    <text evidence="1">The sequence shown here is derived from an EMBL/GenBank/DDBJ whole genome shotgun (WGS) entry which is preliminary data.</text>
</comment>
<evidence type="ECO:0008006" key="3">
    <source>
        <dbReference type="Google" id="ProtNLM"/>
    </source>
</evidence>
<proteinExistence type="predicted"/>